<dbReference type="Proteomes" id="UP001142078">
    <property type="component" value="Unassembled WGS sequence"/>
</dbReference>
<reference evidence="2" key="1">
    <citation type="submission" date="2022-07" db="EMBL/GenBank/DDBJ databases">
        <title>Enhanced cultured diversity of the mouse gut microbiota enables custom-made synthetic communities.</title>
        <authorList>
            <person name="Afrizal A."/>
        </authorList>
    </citation>
    <scope>NUCLEOTIDE SEQUENCE</scope>
    <source>
        <strain evidence="2">DSM 29482</strain>
    </source>
</reference>
<dbReference type="Pfam" id="PF03479">
    <property type="entry name" value="PCC"/>
    <property type="match status" value="1"/>
</dbReference>
<dbReference type="EMBL" id="JANJZL010000003">
    <property type="protein sequence ID" value="MCR2043804.1"/>
    <property type="molecule type" value="Genomic_DNA"/>
</dbReference>
<accession>A0A9X2MHL5</accession>
<dbReference type="PANTHER" id="PTHR34988">
    <property type="entry name" value="PROTEIN, PUTATIVE-RELATED"/>
    <property type="match status" value="1"/>
</dbReference>
<keyword evidence="2" id="KW-0238">DNA-binding</keyword>
<gene>
    <name evidence="2" type="ORF">NSA23_06680</name>
</gene>
<dbReference type="PANTHER" id="PTHR34988:SF1">
    <property type="entry name" value="DNA-BINDING PROTEIN"/>
    <property type="match status" value="1"/>
</dbReference>
<dbReference type="RefSeq" id="WP_042679758.1">
    <property type="nucleotide sequence ID" value="NZ_CABKTM010000015.1"/>
</dbReference>
<feature type="domain" description="PPC" evidence="1">
    <location>
        <begin position="4"/>
        <end position="139"/>
    </location>
</feature>
<protein>
    <submittedName>
        <fullName evidence="2">DNA-binding protein</fullName>
    </submittedName>
</protein>
<dbReference type="OrthoDB" id="9791702at2"/>
<dbReference type="InterPro" id="IPR025707">
    <property type="entry name" value="DNA_bp_PD1"/>
</dbReference>
<keyword evidence="3" id="KW-1185">Reference proteome</keyword>
<evidence type="ECO:0000313" key="3">
    <source>
        <dbReference type="Proteomes" id="UP001142078"/>
    </source>
</evidence>
<dbReference type="PROSITE" id="PS51742">
    <property type="entry name" value="PPC"/>
    <property type="match status" value="1"/>
</dbReference>
<dbReference type="SUPFAM" id="SSF117856">
    <property type="entry name" value="AF0104/ALDC/Ptd012-like"/>
    <property type="match status" value="1"/>
</dbReference>
<evidence type="ECO:0000259" key="1">
    <source>
        <dbReference type="PROSITE" id="PS51742"/>
    </source>
</evidence>
<dbReference type="AlphaFoldDB" id="A0A9X2MHL5"/>
<dbReference type="PIRSF" id="PIRSF016702">
    <property type="entry name" value="DNA_bp_PD1"/>
    <property type="match status" value="1"/>
</dbReference>
<name>A0A9X2MHL5_9FIRM</name>
<dbReference type="InterPro" id="IPR005175">
    <property type="entry name" value="PPC_dom"/>
</dbReference>
<dbReference type="CDD" id="cd11378">
    <property type="entry name" value="DUF296"/>
    <property type="match status" value="1"/>
</dbReference>
<organism evidence="2 3">
    <name type="scientific">Anaerosalibacter massiliensis</name>
    <dbReference type="NCBI Taxonomy" id="1347392"/>
    <lineage>
        <taxon>Bacteria</taxon>
        <taxon>Bacillati</taxon>
        <taxon>Bacillota</taxon>
        <taxon>Tissierellia</taxon>
        <taxon>Tissierellales</taxon>
        <taxon>Sporanaerobacteraceae</taxon>
        <taxon>Anaerosalibacter</taxon>
    </lineage>
</organism>
<comment type="caution">
    <text evidence="2">The sequence shown here is derived from an EMBL/GenBank/DDBJ whole genome shotgun (WGS) entry which is preliminary data.</text>
</comment>
<dbReference type="GO" id="GO:0003677">
    <property type="term" value="F:DNA binding"/>
    <property type="evidence" value="ECO:0007669"/>
    <property type="project" value="UniProtKB-KW"/>
</dbReference>
<sequence length="139" mass="15400">MEFKKFGHKYVVRLEKGEEVVESIKKLCREEGIKLGTISGLGATNRAVIGLFETSSKEYHSKELTGDMEITSLIGNISQMDGEVYLHIHINLANEENNVFGGHLNLAVISATGEIVVDAIEGTVDREFNEKVGLNLFKF</sequence>
<evidence type="ECO:0000313" key="2">
    <source>
        <dbReference type="EMBL" id="MCR2043804.1"/>
    </source>
</evidence>
<proteinExistence type="predicted"/>
<dbReference type="Gene3D" id="3.30.1330.80">
    <property type="entry name" value="Hypothetical protein, similar to alpha- acetolactate decarboxylase, domain 2"/>
    <property type="match status" value="1"/>
</dbReference>